<evidence type="ECO:0000313" key="1">
    <source>
        <dbReference type="EMBL" id="GFQ99392.1"/>
    </source>
</evidence>
<keyword evidence="2" id="KW-1185">Reference proteome</keyword>
<comment type="caution">
    <text evidence="1">The sequence shown here is derived from an EMBL/GenBank/DDBJ whole genome shotgun (WGS) entry which is preliminary data.</text>
</comment>
<name>A0A8X6IR72_TRICU</name>
<dbReference type="EMBL" id="BMAO01034849">
    <property type="protein sequence ID" value="GFQ99392.1"/>
    <property type="molecule type" value="Genomic_DNA"/>
</dbReference>
<dbReference type="PANTHER" id="PTHR38681">
    <property type="entry name" value="RETROVIRUS-RELATED POL POLYPROTEIN FROM TRANSPOSON 412-LIKE PROTEIN-RELATED"/>
    <property type="match status" value="1"/>
</dbReference>
<dbReference type="PANTHER" id="PTHR38681:SF1">
    <property type="entry name" value="RETROVIRUS-RELATED POL POLYPROTEIN FROM TRANSPOSON 412-LIKE PROTEIN"/>
    <property type="match status" value="1"/>
</dbReference>
<accession>A0A8X6IR72</accession>
<dbReference type="Proteomes" id="UP000887116">
    <property type="component" value="Unassembled WGS sequence"/>
</dbReference>
<gene>
    <name evidence="1" type="ORF">TNCT_287771</name>
</gene>
<sequence>MIEEWHHPLKAALKAYNTEHWSDALPAILLGFRTAYKEDLQSSAELVYGTTIRLPGEFFDSSPMDSLPIQLVENLKSHFDSISSFKPFQDISIRPSSVKGLQPHLHQK</sequence>
<dbReference type="AlphaFoldDB" id="A0A8X6IR72"/>
<proteinExistence type="predicted"/>
<dbReference type="OrthoDB" id="6428550at2759"/>
<protein>
    <submittedName>
        <fullName evidence="1">Integrase catalytic domain-containing protein</fullName>
    </submittedName>
</protein>
<reference evidence="1" key="1">
    <citation type="submission" date="2020-07" db="EMBL/GenBank/DDBJ databases">
        <title>Multicomponent nature underlies the extraordinary mechanical properties of spider dragline silk.</title>
        <authorList>
            <person name="Kono N."/>
            <person name="Nakamura H."/>
            <person name="Mori M."/>
            <person name="Yoshida Y."/>
            <person name="Ohtoshi R."/>
            <person name="Malay A.D."/>
            <person name="Moran D.A.P."/>
            <person name="Tomita M."/>
            <person name="Numata K."/>
            <person name="Arakawa K."/>
        </authorList>
    </citation>
    <scope>NUCLEOTIDE SEQUENCE</scope>
</reference>
<organism evidence="1 2">
    <name type="scientific">Trichonephila clavata</name>
    <name type="common">Joro spider</name>
    <name type="synonym">Nephila clavata</name>
    <dbReference type="NCBI Taxonomy" id="2740835"/>
    <lineage>
        <taxon>Eukaryota</taxon>
        <taxon>Metazoa</taxon>
        <taxon>Ecdysozoa</taxon>
        <taxon>Arthropoda</taxon>
        <taxon>Chelicerata</taxon>
        <taxon>Arachnida</taxon>
        <taxon>Araneae</taxon>
        <taxon>Araneomorphae</taxon>
        <taxon>Entelegynae</taxon>
        <taxon>Araneoidea</taxon>
        <taxon>Nephilidae</taxon>
        <taxon>Trichonephila</taxon>
    </lineage>
</organism>
<evidence type="ECO:0000313" key="2">
    <source>
        <dbReference type="Proteomes" id="UP000887116"/>
    </source>
</evidence>